<keyword evidence="3" id="KW-0720">Serine protease</keyword>
<evidence type="ECO:0000256" key="1">
    <source>
        <dbReference type="ARBA" id="ARBA00011073"/>
    </source>
</evidence>
<dbReference type="Proteomes" id="UP001168821">
    <property type="component" value="Unassembled WGS sequence"/>
</dbReference>
<dbReference type="Gene3D" id="3.40.50.200">
    <property type="entry name" value="Peptidase S8/S53 domain"/>
    <property type="match status" value="1"/>
</dbReference>
<comment type="caution">
    <text evidence="4">Lacks conserved residue(s) required for the propagation of feature annotation.</text>
</comment>
<evidence type="ECO:0000313" key="6">
    <source>
        <dbReference type="EMBL" id="KAJ3634505.1"/>
    </source>
</evidence>
<dbReference type="InterPro" id="IPR000209">
    <property type="entry name" value="Peptidase_S8/S53_dom"/>
</dbReference>
<gene>
    <name evidence="6" type="ORF">Zmor_012337</name>
</gene>
<comment type="similarity">
    <text evidence="1 4">Belongs to the peptidase S8 family.</text>
</comment>
<dbReference type="AlphaFoldDB" id="A0AA38M088"/>
<dbReference type="PROSITE" id="PS00137">
    <property type="entry name" value="SUBTILASE_HIS"/>
    <property type="match status" value="1"/>
</dbReference>
<dbReference type="PANTHER" id="PTHR43806:SF14">
    <property type="entry name" value="TRIPEPTIDYL-PEPTIDASE 2"/>
    <property type="match status" value="1"/>
</dbReference>
<protein>
    <recommendedName>
        <fullName evidence="5">Peptidase S8/S53 domain-containing protein</fullName>
    </recommendedName>
</protein>
<name>A0AA38M088_9CUCU</name>
<dbReference type="Pfam" id="PF00082">
    <property type="entry name" value="Peptidase_S8"/>
    <property type="match status" value="1"/>
</dbReference>
<reference evidence="6" key="1">
    <citation type="journal article" date="2023" name="G3 (Bethesda)">
        <title>Whole genome assemblies of Zophobas morio and Tenebrio molitor.</title>
        <authorList>
            <person name="Kaur S."/>
            <person name="Stinson S.A."/>
            <person name="diCenzo G.C."/>
        </authorList>
    </citation>
    <scope>NUCLEOTIDE SEQUENCE</scope>
    <source>
        <strain evidence="6">QUZm001</strain>
    </source>
</reference>
<evidence type="ECO:0000259" key="5">
    <source>
        <dbReference type="Pfam" id="PF00082"/>
    </source>
</evidence>
<organism evidence="6 7">
    <name type="scientific">Zophobas morio</name>
    <dbReference type="NCBI Taxonomy" id="2755281"/>
    <lineage>
        <taxon>Eukaryota</taxon>
        <taxon>Metazoa</taxon>
        <taxon>Ecdysozoa</taxon>
        <taxon>Arthropoda</taxon>
        <taxon>Hexapoda</taxon>
        <taxon>Insecta</taxon>
        <taxon>Pterygota</taxon>
        <taxon>Neoptera</taxon>
        <taxon>Endopterygota</taxon>
        <taxon>Coleoptera</taxon>
        <taxon>Polyphaga</taxon>
        <taxon>Cucujiformia</taxon>
        <taxon>Tenebrionidae</taxon>
        <taxon>Zophobas</taxon>
    </lineage>
</organism>
<dbReference type="PANTHER" id="PTHR43806">
    <property type="entry name" value="PEPTIDASE S8"/>
    <property type="match status" value="1"/>
</dbReference>
<evidence type="ECO:0000313" key="7">
    <source>
        <dbReference type="Proteomes" id="UP001168821"/>
    </source>
</evidence>
<dbReference type="GO" id="GO:0004252">
    <property type="term" value="F:serine-type endopeptidase activity"/>
    <property type="evidence" value="ECO:0007669"/>
    <property type="project" value="InterPro"/>
</dbReference>
<dbReference type="SUPFAM" id="SSF52743">
    <property type="entry name" value="Subtilisin-like"/>
    <property type="match status" value="1"/>
</dbReference>
<comment type="caution">
    <text evidence="6">The sequence shown here is derived from an EMBL/GenBank/DDBJ whole genome shotgun (WGS) entry which is preliminary data.</text>
</comment>
<dbReference type="GO" id="GO:0006508">
    <property type="term" value="P:proteolysis"/>
    <property type="evidence" value="ECO:0007669"/>
    <property type="project" value="UniProtKB-KW"/>
</dbReference>
<dbReference type="GO" id="GO:0005829">
    <property type="term" value="C:cytosol"/>
    <property type="evidence" value="ECO:0007669"/>
    <property type="project" value="TreeGrafter"/>
</dbReference>
<evidence type="ECO:0000256" key="2">
    <source>
        <dbReference type="ARBA" id="ARBA00022670"/>
    </source>
</evidence>
<accession>A0AA38M088</accession>
<dbReference type="EMBL" id="JALNTZ010000392">
    <property type="protein sequence ID" value="KAJ3634505.1"/>
    <property type="molecule type" value="Genomic_DNA"/>
</dbReference>
<dbReference type="PROSITE" id="PS51892">
    <property type="entry name" value="SUBTILASE"/>
    <property type="match status" value="1"/>
</dbReference>
<dbReference type="GO" id="GO:0008240">
    <property type="term" value="F:tripeptidyl-peptidase activity"/>
    <property type="evidence" value="ECO:0007669"/>
    <property type="project" value="TreeGrafter"/>
</dbReference>
<evidence type="ECO:0000256" key="4">
    <source>
        <dbReference type="PROSITE-ProRule" id="PRU01240"/>
    </source>
</evidence>
<proteinExistence type="inferred from homology"/>
<evidence type="ECO:0000256" key="3">
    <source>
        <dbReference type="ARBA" id="ARBA00022825"/>
    </source>
</evidence>
<dbReference type="InterPro" id="IPR022398">
    <property type="entry name" value="Peptidase_S8_His-AS"/>
</dbReference>
<dbReference type="InterPro" id="IPR036852">
    <property type="entry name" value="Peptidase_S8/S53_dom_sf"/>
</dbReference>
<feature type="domain" description="Peptidase S8/S53" evidence="5">
    <location>
        <begin position="12"/>
        <end position="74"/>
    </location>
</feature>
<keyword evidence="2" id="KW-0645">Protease</keyword>
<sequence>MADYKIRQEYSTFSNQDMLSYSFNIYNEGSRLSISVCCGSHGTHVAGILAAYHPDNSGVNGIAPGAQIVSVKIGSAVLLL</sequence>
<keyword evidence="3" id="KW-0378">Hydrolase</keyword>
<dbReference type="InterPro" id="IPR050131">
    <property type="entry name" value="Peptidase_S8_subtilisin-like"/>
</dbReference>
<keyword evidence="7" id="KW-1185">Reference proteome</keyword>